<keyword evidence="2" id="KW-0812">Transmembrane</keyword>
<comment type="caution">
    <text evidence="3">The sequence shown here is derived from an EMBL/GenBank/DDBJ whole genome shotgun (WGS) entry which is preliminary data.</text>
</comment>
<accession>A0A4S2FM82</accession>
<name>A0A4S2FM82_9BACT</name>
<sequence length="82" mass="9022">MEITTSPNASGFNRKPKSKSGKSDRSRKTRNRRPGNNPMDELPADANAWLFGSMFLMAAARLLAPFFSYRQAKATATSATPE</sequence>
<protein>
    <submittedName>
        <fullName evidence="3">Uncharacterized protein</fullName>
    </submittedName>
</protein>
<reference evidence="3 4" key="1">
    <citation type="submission" date="2019-04" db="EMBL/GenBank/DDBJ databases">
        <title>Microbes associate with the intestines of laboratory mice.</title>
        <authorList>
            <person name="Navarre W."/>
            <person name="Wong E."/>
            <person name="Huang K."/>
            <person name="Tropini C."/>
            <person name="Ng K."/>
            <person name="Yu B."/>
        </authorList>
    </citation>
    <scope>NUCLEOTIDE SEQUENCE [LARGE SCALE GENOMIC DNA]</scope>
    <source>
        <strain evidence="3 4">NM06_A21</strain>
    </source>
</reference>
<dbReference type="RefSeq" id="WP_135993834.1">
    <property type="nucleotide sequence ID" value="NZ_SRYD01000064.1"/>
</dbReference>
<keyword evidence="2" id="KW-1133">Transmembrane helix</keyword>
<dbReference type="AlphaFoldDB" id="A0A4S2FM82"/>
<evidence type="ECO:0000313" key="4">
    <source>
        <dbReference type="Proteomes" id="UP000306630"/>
    </source>
</evidence>
<feature type="transmembrane region" description="Helical" evidence="2">
    <location>
        <begin position="46"/>
        <end position="64"/>
    </location>
</feature>
<gene>
    <name evidence="3" type="ORF">E5333_13155</name>
</gene>
<evidence type="ECO:0000256" key="1">
    <source>
        <dbReference type="SAM" id="MobiDB-lite"/>
    </source>
</evidence>
<feature type="region of interest" description="Disordered" evidence="1">
    <location>
        <begin position="1"/>
        <end position="42"/>
    </location>
</feature>
<proteinExistence type="predicted"/>
<organism evidence="3 4">
    <name type="scientific">Muribaculum intestinale</name>
    <dbReference type="NCBI Taxonomy" id="1796646"/>
    <lineage>
        <taxon>Bacteria</taxon>
        <taxon>Pseudomonadati</taxon>
        <taxon>Bacteroidota</taxon>
        <taxon>Bacteroidia</taxon>
        <taxon>Bacteroidales</taxon>
        <taxon>Muribaculaceae</taxon>
        <taxon>Muribaculum</taxon>
    </lineage>
</organism>
<evidence type="ECO:0000256" key="2">
    <source>
        <dbReference type="SAM" id="Phobius"/>
    </source>
</evidence>
<dbReference type="Proteomes" id="UP000306630">
    <property type="component" value="Unassembled WGS sequence"/>
</dbReference>
<keyword evidence="2" id="KW-0472">Membrane</keyword>
<feature type="compositionally biased region" description="Polar residues" evidence="1">
    <location>
        <begin position="1"/>
        <end position="11"/>
    </location>
</feature>
<evidence type="ECO:0000313" key="3">
    <source>
        <dbReference type="EMBL" id="TGY70123.1"/>
    </source>
</evidence>
<dbReference type="EMBL" id="SRYD01000064">
    <property type="protein sequence ID" value="TGY70123.1"/>
    <property type="molecule type" value="Genomic_DNA"/>
</dbReference>